<dbReference type="Proteomes" id="UP000829999">
    <property type="component" value="Chromosome 19"/>
</dbReference>
<keyword evidence="3" id="KW-0862">Zinc</keyword>
<protein>
    <submittedName>
        <fullName evidence="8">Uncharacterized protein LOC126911838</fullName>
    </submittedName>
</protein>
<dbReference type="SMART" id="SM00980">
    <property type="entry name" value="THAP"/>
    <property type="match status" value="1"/>
</dbReference>
<keyword evidence="4 5" id="KW-0238">DNA-binding</keyword>
<evidence type="ECO:0000256" key="3">
    <source>
        <dbReference type="ARBA" id="ARBA00022833"/>
    </source>
</evidence>
<dbReference type="PROSITE" id="PS50950">
    <property type="entry name" value="ZF_THAP"/>
    <property type="match status" value="1"/>
</dbReference>
<proteinExistence type="predicted"/>
<evidence type="ECO:0000313" key="8">
    <source>
        <dbReference type="RefSeq" id="XP_050556755.1"/>
    </source>
</evidence>
<feature type="domain" description="THAP-type" evidence="6">
    <location>
        <begin position="1"/>
        <end position="87"/>
    </location>
</feature>
<evidence type="ECO:0000256" key="2">
    <source>
        <dbReference type="ARBA" id="ARBA00022771"/>
    </source>
</evidence>
<evidence type="ECO:0000256" key="4">
    <source>
        <dbReference type="ARBA" id="ARBA00023125"/>
    </source>
</evidence>
<dbReference type="Pfam" id="PF05485">
    <property type="entry name" value="THAP"/>
    <property type="match status" value="1"/>
</dbReference>
<evidence type="ECO:0000256" key="5">
    <source>
        <dbReference type="PROSITE-ProRule" id="PRU00309"/>
    </source>
</evidence>
<dbReference type="InterPro" id="IPR006612">
    <property type="entry name" value="THAP_Znf"/>
</dbReference>
<keyword evidence="1" id="KW-0479">Metal-binding</keyword>
<dbReference type="SUPFAM" id="SSF57716">
    <property type="entry name" value="Glucocorticoid receptor-like (DNA-binding domain)"/>
    <property type="match status" value="1"/>
</dbReference>
<dbReference type="GO" id="GO:0003677">
    <property type="term" value="F:DNA binding"/>
    <property type="evidence" value="ECO:0007669"/>
    <property type="project" value="UniProtKB-UniRule"/>
</dbReference>
<keyword evidence="2 5" id="KW-0863">Zinc-finger</keyword>
<evidence type="ECO:0000313" key="7">
    <source>
        <dbReference type="Proteomes" id="UP000829999"/>
    </source>
</evidence>
<reference evidence="8" key="1">
    <citation type="submission" date="2025-08" db="UniProtKB">
        <authorList>
            <consortium name="RefSeq"/>
        </authorList>
    </citation>
    <scope>IDENTIFICATION</scope>
    <source>
        <tissue evidence="8">Whole larval tissue</tissue>
    </source>
</reference>
<name>A0A9R0F039_SPOFR</name>
<dbReference type="SMART" id="SM00692">
    <property type="entry name" value="DM3"/>
    <property type="match status" value="1"/>
</dbReference>
<keyword evidence="7" id="KW-1185">Reference proteome</keyword>
<organism evidence="7 8">
    <name type="scientific">Spodoptera frugiperda</name>
    <name type="common">Fall armyworm</name>
    <dbReference type="NCBI Taxonomy" id="7108"/>
    <lineage>
        <taxon>Eukaryota</taxon>
        <taxon>Metazoa</taxon>
        <taxon>Ecdysozoa</taxon>
        <taxon>Arthropoda</taxon>
        <taxon>Hexapoda</taxon>
        <taxon>Insecta</taxon>
        <taxon>Pterygota</taxon>
        <taxon>Neoptera</taxon>
        <taxon>Endopterygota</taxon>
        <taxon>Lepidoptera</taxon>
        <taxon>Glossata</taxon>
        <taxon>Ditrysia</taxon>
        <taxon>Noctuoidea</taxon>
        <taxon>Noctuidae</taxon>
        <taxon>Amphipyrinae</taxon>
        <taxon>Spodoptera</taxon>
    </lineage>
</organism>
<dbReference type="AlphaFoldDB" id="A0A9R0F039"/>
<sequence>MGKGHRRCEICHINEAWPREEKLLFTSFPLNPDRCREWLKRVGNDELVDLPIEKLHERRNLCSNHFRREDFNKAGNRLNRDAVPSLNLIAPPLTDEQLLPFPQHIYKPSESRGKLYSCTSYFRAVSPALLGSYWS</sequence>
<evidence type="ECO:0000259" key="6">
    <source>
        <dbReference type="PROSITE" id="PS50950"/>
    </source>
</evidence>
<evidence type="ECO:0000256" key="1">
    <source>
        <dbReference type="ARBA" id="ARBA00022723"/>
    </source>
</evidence>
<dbReference type="OrthoDB" id="7683421at2759"/>
<dbReference type="GeneID" id="126911838"/>
<dbReference type="RefSeq" id="XP_050556755.1">
    <property type="nucleotide sequence ID" value="XM_050700798.1"/>
</dbReference>
<gene>
    <name evidence="8" type="primary">LOC126911838</name>
</gene>
<dbReference type="GO" id="GO:0008270">
    <property type="term" value="F:zinc ion binding"/>
    <property type="evidence" value="ECO:0007669"/>
    <property type="project" value="UniProtKB-KW"/>
</dbReference>
<accession>A0A9R0F039</accession>